<evidence type="ECO:0000313" key="3">
    <source>
        <dbReference type="Proteomes" id="UP000479114"/>
    </source>
</evidence>
<dbReference type="SUPFAM" id="SSF52317">
    <property type="entry name" value="Class I glutamine amidotransferase-like"/>
    <property type="match status" value="1"/>
</dbReference>
<dbReference type="CDD" id="cd03139">
    <property type="entry name" value="GATase1_PfpI_2"/>
    <property type="match status" value="1"/>
</dbReference>
<dbReference type="GO" id="GO:0006355">
    <property type="term" value="P:regulation of DNA-templated transcription"/>
    <property type="evidence" value="ECO:0007669"/>
    <property type="project" value="TreeGrafter"/>
</dbReference>
<reference evidence="2 3" key="1">
    <citation type="submission" date="2020-02" db="EMBL/GenBank/DDBJ databases">
        <title>Paenibacillus sp. nov., isolated from rhizosphere soil of tomato.</title>
        <authorList>
            <person name="Weon H.-Y."/>
            <person name="Lee S.A."/>
        </authorList>
    </citation>
    <scope>NUCLEOTIDE SEQUENCE [LARGE SCALE GENOMIC DNA]</scope>
    <source>
        <strain evidence="2 3">14171R-81</strain>
    </source>
</reference>
<proteinExistence type="predicted"/>
<organism evidence="2 3">
    <name type="scientific">Paenibacillus rhizovicinus</name>
    <dbReference type="NCBI Taxonomy" id="2704463"/>
    <lineage>
        <taxon>Bacteria</taxon>
        <taxon>Bacillati</taxon>
        <taxon>Bacillota</taxon>
        <taxon>Bacilli</taxon>
        <taxon>Bacillales</taxon>
        <taxon>Paenibacillaceae</taxon>
        <taxon>Paenibacillus</taxon>
    </lineage>
</organism>
<accession>A0A6C0P7B2</accession>
<dbReference type="RefSeq" id="WP_162643530.1">
    <property type="nucleotide sequence ID" value="NZ_CP048286.1"/>
</dbReference>
<dbReference type="PANTHER" id="PTHR43130:SF2">
    <property type="entry name" value="DJ-1_PFPI DOMAIN-CONTAINING PROTEIN"/>
    <property type="match status" value="1"/>
</dbReference>
<dbReference type="KEGG" id="prz:GZH47_23880"/>
<sequence>MRMAFIMFDDMTTLDLAGFHNAVTWLKKRNILENISWDYCADASEVTDDRGMRIRADRVFPDLTAYDLIFIPGGIATRRLVHDPLFVDWIRTAAGVPYKVSVCTGALLLGAAGFTKEKTITTNPLALDELKPYCKDVVQVRAMRDGDVFTGGGITASVDLGLFFIETITNKDVVQEIQLYMDYPYYDRGPLNEQEDRP</sequence>
<gene>
    <name evidence="2" type="ORF">GZH47_23880</name>
</gene>
<dbReference type="InterPro" id="IPR002818">
    <property type="entry name" value="DJ-1/PfpI"/>
</dbReference>
<dbReference type="Gene3D" id="3.40.50.880">
    <property type="match status" value="1"/>
</dbReference>
<dbReference type="Pfam" id="PF01965">
    <property type="entry name" value="DJ-1_PfpI"/>
    <property type="match status" value="1"/>
</dbReference>
<dbReference type="PANTHER" id="PTHR43130">
    <property type="entry name" value="ARAC-FAMILY TRANSCRIPTIONAL REGULATOR"/>
    <property type="match status" value="1"/>
</dbReference>
<protein>
    <submittedName>
        <fullName evidence="2">DJ-1/PfpI family protein</fullName>
    </submittedName>
</protein>
<dbReference type="InterPro" id="IPR052158">
    <property type="entry name" value="INH-QAR"/>
</dbReference>
<evidence type="ECO:0000259" key="1">
    <source>
        <dbReference type="Pfam" id="PF01965"/>
    </source>
</evidence>
<feature type="domain" description="DJ-1/PfpI" evidence="1">
    <location>
        <begin position="41"/>
        <end position="166"/>
    </location>
</feature>
<dbReference type="InterPro" id="IPR029062">
    <property type="entry name" value="Class_I_gatase-like"/>
</dbReference>
<dbReference type="AlphaFoldDB" id="A0A6C0P7B2"/>
<name>A0A6C0P7B2_9BACL</name>
<keyword evidence="3" id="KW-1185">Reference proteome</keyword>
<dbReference type="Proteomes" id="UP000479114">
    <property type="component" value="Chromosome"/>
</dbReference>
<dbReference type="EMBL" id="CP048286">
    <property type="protein sequence ID" value="QHW33533.1"/>
    <property type="molecule type" value="Genomic_DNA"/>
</dbReference>
<evidence type="ECO:0000313" key="2">
    <source>
        <dbReference type="EMBL" id="QHW33533.1"/>
    </source>
</evidence>